<name>A0ABD3UG00_SINWO</name>
<keyword evidence="2" id="KW-1185">Reference proteome</keyword>
<dbReference type="Proteomes" id="UP001634394">
    <property type="component" value="Unassembled WGS sequence"/>
</dbReference>
<reference evidence="1 2" key="1">
    <citation type="submission" date="2024-11" db="EMBL/GenBank/DDBJ databases">
        <title>Chromosome-level genome assembly of the freshwater bivalve Anodonta woodiana.</title>
        <authorList>
            <person name="Chen X."/>
        </authorList>
    </citation>
    <scope>NUCLEOTIDE SEQUENCE [LARGE SCALE GENOMIC DNA]</scope>
    <source>
        <strain evidence="1">MN2024</strain>
        <tissue evidence="1">Gills</tissue>
    </source>
</reference>
<dbReference type="EMBL" id="JBJQND010000016">
    <property type="protein sequence ID" value="KAL3847300.1"/>
    <property type="molecule type" value="Genomic_DNA"/>
</dbReference>
<organism evidence="1 2">
    <name type="scientific">Sinanodonta woodiana</name>
    <name type="common">Chinese pond mussel</name>
    <name type="synonym">Anodonta woodiana</name>
    <dbReference type="NCBI Taxonomy" id="1069815"/>
    <lineage>
        <taxon>Eukaryota</taxon>
        <taxon>Metazoa</taxon>
        <taxon>Spiralia</taxon>
        <taxon>Lophotrochozoa</taxon>
        <taxon>Mollusca</taxon>
        <taxon>Bivalvia</taxon>
        <taxon>Autobranchia</taxon>
        <taxon>Heteroconchia</taxon>
        <taxon>Palaeoheterodonta</taxon>
        <taxon>Unionida</taxon>
        <taxon>Unionoidea</taxon>
        <taxon>Unionidae</taxon>
        <taxon>Unioninae</taxon>
        <taxon>Sinanodonta</taxon>
    </lineage>
</organism>
<dbReference type="AlphaFoldDB" id="A0ABD3UG00"/>
<proteinExistence type="predicted"/>
<evidence type="ECO:0000313" key="1">
    <source>
        <dbReference type="EMBL" id="KAL3847300.1"/>
    </source>
</evidence>
<gene>
    <name evidence="1" type="ORF">ACJMK2_018217</name>
</gene>
<comment type="caution">
    <text evidence="1">The sequence shown here is derived from an EMBL/GenBank/DDBJ whole genome shotgun (WGS) entry which is preliminary data.</text>
</comment>
<protein>
    <submittedName>
        <fullName evidence="1">Uncharacterized protein</fullName>
    </submittedName>
</protein>
<evidence type="ECO:0000313" key="2">
    <source>
        <dbReference type="Proteomes" id="UP001634394"/>
    </source>
</evidence>
<accession>A0ABD3UG00</accession>
<sequence>MPQNAIPARPGDLVAYAYAIQYVCGLGKSYLECMMNGDHCKGFRYMMTIPQMFGIDFEPIRYLVKYGCKDIDILSSNISCMIDQIHTTAFRQCYLQMLYTAGSVPEKPYEIVSCEIYQGTSVCLNKVVPVPCGQEIADYFVRWSPAMFRLDKGCGSWMVSSASSIEKITTLILIQLSIALKFLLKD</sequence>